<keyword evidence="2" id="KW-0677">Repeat</keyword>
<dbReference type="GO" id="GO:0030001">
    <property type="term" value="P:metal ion transport"/>
    <property type="evidence" value="ECO:0007669"/>
    <property type="project" value="TreeGrafter"/>
</dbReference>
<keyword evidence="4" id="KW-0406">Ion transport</keyword>
<dbReference type="PANTHER" id="PTHR11878:SF65">
    <property type="entry name" value="NA_CA-EXCHANGE PROTEIN, ISOFORM G"/>
    <property type="match status" value="1"/>
</dbReference>
<evidence type="ECO:0000256" key="1">
    <source>
        <dbReference type="ARBA" id="ARBA00022729"/>
    </source>
</evidence>
<evidence type="ECO:0000256" key="4">
    <source>
        <dbReference type="ARBA" id="ARBA00023065"/>
    </source>
</evidence>
<dbReference type="InterPro" id="IPR035234">
    <property type="entry name" value="IgGFc-bd_N"/>
</dbReference>
<feature type="chain" id="PRO_5041675906" evidence="6">
    <location>
        <begin position="30"/>
        <end position="2203"/>
    </location>
</feature>
<organism evidence="8">
    <name type="scientific">Halisarca dujardinii</name>
    <name type="common">Dujardin's slime sponge</name>
    <dbReference type="NCBI Taxonomy" id="2583056"/>
    <lineage>
        <taxon>Eukaryota</taxon>
        <taxon>Metazoa</taxon>
        <taxon>Porifera</taxon>
        <taxon>Demospongiae</taxon>
        <taxon>Verongimorpha</taxon>
        <taxon>Chondrillida</taxon>
        <taxon>Halisarcidae</taxon>
        <taxon>Halisarca</taxon>
    </lineage>
</organism>
<dbReference type="InterPro" id="IPR038081">
    <property type="entry name" value="CalX-like_sf"/>
</dbReference>
<sequence>MSFGESLPMKLFLLDLLLALLAFAAPSEGAGNSGNEFYLACAPNRFDKEGQCTFYITTEETTTVSVVISHKSVSGNSGSTVTTVKGSTTIYQLPTALTLGTAAMYAFRQSDFGVHFKAEEDKKIIIYSVNEDQASTDGYLALPKHQTVSGEYVYFVMSYTRPKTTILGRVRSFIIVVGTEDNTVFTVTIKLASGNIVLGPLCRPAVGFNGQKATCTIGRGGTFAAFSLADLTGTKIESNKPLTMYAGHQCAQVPNDVTACDHLIEQMPPVENLGFRHVLSPSLGRTGDAVRVLAVEDDTVIKIACNNGQGISQPVVSATINSGMFHERILPARTGFCFIESDLPVAVAQYALGHSYDNTVQTDPFMILIPPLGQFRRYYTIVFVDSQMIDTQGVRTRFSPKLTIIIPVAHYQPNQILFDGDPIEGLQGSHSTIPIKDQDGVVRVYAFRWDVPKSVPLGDHTVEHTKPAASIGIIVYGFERENSYGYVGGMELNPLAVTTFCFDGLNFEASEGDGAAALRLQRTGPTKARVCIATECADGSAMAGVHYQSFSQDCCFESGSSLAVCNVPLIDNGVCGEPDRSFTCNLKPQPEQMACNHTSTVTIKDDDKLMIGLTDDMFRVDESAGSVEVCVRMSGCLLDEPLPLSVQTTPSAQDILAQEGSVLATAESDYDSSDLGYIIPAGKSSVVVCKELPIIDDFVVESSECLGIELIAPGDVTVQGSSTGTVCITDDDVEVMLMFKTDEVDVTEGEGLVEVCLMSSEKVPSETTVKILLSDCPGEPCDGAANAGSDYNDGDYMVVFGAGQTRACVMIPIQDDSVLEKKECFKVNYMIPDDAPGVIRSDVGPNEVNINVVDDDVLSVQFSPASYSVHESEGLAMMTLQANTTAQCPFNVEVFTQDRSATAPSDYISYEKNLVQFPAMTTTLRLDVIIIDDEDHECAETFMGCLTVPDQAAESGVVAADEHQCAPVTIATDSSDDITVGFVDPSPVTVTEGLVNVEVSVRLSRPSLYPVKVQVKPLAGSADSGRDFLAVAAEVIFTPGSTRKRVNIPIVDDDVSEPDETFSISLVVLESCPGVSVEGVPLEVVVKDNDSIECGWEPPQYSIKEDGGLVELSVACDGHASRPICLAVSFQDGLATDLFDYASLESQTITINPGSTTGTFPVPILDDSVLEKPEDFSAILSLCSDDDSGLDITVGVETSTTTIIDDDVIQCGFSPTTYHTDEDNDAMLKIKCNGTASYDYVVMVTTEEQSATEPEDYDGGKYNVVILAGETMATLDVPITTDTILEGNETFLAILSTAVSDSIVEDPEASTADVIIIDDVNDIVMCAFSQPEYTVSESSNELCLILECTGEFSVPFNLQVLHHSNLEAMDGSDFVGASQAITFEPGLSSMPVCVRIPDDGNAECNEKFSTELVLPGITSELGVQIGRTSIALVTIRDDDIVTCMFAGLEGDIVIEESKNATIHVMLSGASSRPIQCLLTTEDISATSGMDYQGGSKQAVFLPGESQKTVVFPSIDDREPEAKECYKVTLSTTEQFSACGAVVGERREQIVCLIDNDAVVVNFDPDRYSVEESSGEVELFVKISNSAVKDFMVDITCTSGTASAGSDFVSGPHPVTIPMGSMGAMATVPITMDDVYEGEEKFSCVITADSSTGITPGEKDTASITVDDDDCVQFSVSKYCVDLESGTASGVVTASIEVERTATVLIYAADRTTGLPVRLEEEGGTAEVNFEPGAPRQADFSLNLEEGDLVRYLPLNPINPDCQPRATPDTSGGYVIPLPPTSPTPPPHPPKNFISAGFDLQRYTVQNGQDFVVVNVSLNDTAKEEQLCLRVSTQDQSAVGSVHYQGGAFRVSIAQDRSRGLARIPIFTNRIEQQVQFSLQLEPCPGAHPDTQISIVRGSARAVIPHPLGKPSPCPSVAPSTVTASASSCPVTTTITQPTTTCSVSTRVTTETFTVASSCSTQSCPAPMTTTTTATIVSTREPEQTSCPVATETTTKLVTRTATPPAPECPSTPPTTSCDPSTVTRSVVEKSTETLTQVVTRTASTTCPPSSPCPSPTPCPSTPHPACALKNSCYVRSPNAKEACRSDIVALVKTTVKRFLDTCIYQVKVKKVYKGSALLSTALSNKLISLYFPPRSCSSDCEETYINGCLVLPPDQFYLVGTHLRVDHQGHTLVAELPQNFVLEQPTSKQLKKLTQLSSCTENN</sequence>
<dbReference type="EMBL" id="OR460183">
    <property type="protein sequence ID" value="WNS50106.1"/>
    <property type="molecule type" value="mRNA"/>
</dbReference>
<protein>
    <submittedName>
        <fullName evidence="8">IgGFc-binding protein-like protein 1</fullName>
    </submittedName>
</protein>
<keyword evidence="3" id="KW-0106">Calcium</keyword>
<dbReference type="Pfam" id="PF03160">
    <property type="entry name" value="Calx-beta"/>
    <property type="match status" value="7"/>
</dbReference>
<keyword evidence="4" id="KW-0813">Transport</keyword>
<reference evidence="8" key="1">
    <citation type="submission" date="2023-08" db="EMBL/GenBank/DDBJ databases">
        <authorList>
            <person name="Adameyko K."/>
            <person name="Kravchuk O."/>
            <person name="Lyupina Y."/>
        </authorList>
    </citation>
    <scope>NUCLEOTIDE SEQUENCE</scope>
</reference>
<dbReference type="Gene3D" id="2.60.40.2030">
    <property type="match status" value="10"/>
</dbReference>
<dbReference type="InterPro" id="IPR003644">
    <property type="entry name" value="Calx_beta"/>
</dbReference>
<evidence type="ECO:0000256" key="6">
    <source>
        <dbReference type="SAM" id="SignalP"/>
    </source>
</evidence>
<name>A0AA96S1R7_HALDU</name>
<keyword evidence="1 6" id="KW-0732">Signal</keyword>
<dbReference type="GO" id="GO:0007154">
    <property type="term" value="P:cell communication"/>
    <property type="evidence" value="ECO:0007669"/>
    <property type="project" value="InterPro"/>
</dbReference>
<dbReference type="InterPro" id="IPR001134">
    <property type="entry name" value="Netrin_domain"/>
</dbReference>
<dbReference type="SUPFAM" id="SSF141072">
    <property type="entry name" value="CalX-like"/>
    <property type="match status" value="10"/>
</dbReference>
<evidence type="ECO:0000259" key="7">
    <source>
        <dbReference type="PROSITE" id="PS50189"/>
    </source>
</evidence>
<dbReference type="PROSITE" id="PS50189">
    <property type="entry name" value="NTR"/>
    <property type="match status" value="1"/>
</dbReference>
<evidence type="ECO:0000256" key="5">
    <source>
        <dbReference type="SAM" id="MobiDB-lite"/>
    </source>
</evidence>
<feature type="signal peptide" evidence="6">
    <location>
        <begin position="1"/>
        <end position="29"/>
    </location>
</feature>
<feature type="region of interest" description="Disordered" evidence="5">
    <location>
        <begin position="1994"/>
        <end position="2021"/>
    </location>
</feature>
<dbReference type="SMART" id="SM00237">
    <property type="entry name" value="Calx_beta"/>
    <property type="match status" value="10"/>
</dbReference>
<evidence type="ECO:0000256" key="2">
    <source>
        <dbReference type="ARBA" id="ARBA00022737"/>
    </source>
</evidence>
<evidence type="ECO:0000256" key="3">
    <source>
        <dbReference type="ARBA" id="ARBA00022837"/>
    </source>
</evidence>
<feature type="compositionally biased region" description="Pro residues" evidence="5">
    <location>
        <begin position="2003"/>
        <end position="2012"/>
    </location>
</feature>
<accession>A0AA96S1R7</accession>
<dbReference type="GO" id="GO:0016020">
    <property type="term" value="C:membrane"/>
    <property type="evidence" value="ECO:0007669"/>
    <property type="project" value="InterPro"/>
</dbReference>
<proteinExistence type="evidence at transcript level"/>
<dbReference type="Pfam" id="PF17517">
    <property type="entry name" value="IgGFc_binding"/>
    <property type="match status" value="1"/>
</dbReference>
<dbReference type="PANTHER" id="PTHR11878">
    <property type="entry name" value="SODIUM/CALCIUM EXCHANGER"/>
    <property type="match status" value="1"/>
</dbReference>
<dbReference type="InterPro" id="IPR051171">
    <property type="entry name" value="CaCA"/>
</dbReference>
<evidence type="ECO:0000313" key="8">
    <source>
        <dbReference type="EMBL" id="WNS50106.1"/>
    </source>
</evidence>
<feature type="domain" description="NTR" evidence="7">
    <location>
        <begin position="2066"/>
        <end position="2199"/>
    </location>
</feature>